<comment type="caution">
    <text evidence="1">The sequence shown here is derived from an EMBL/GenBank/DDBJ whole genome shotgun (WGS) entry which is preliminary data.</text>
</comment>
<protein>
    <submittedName>
        <fullName evidence="1">Uncharacterized protein</fullName>
    </submittedName>
</protein>
<sequence>MVSLPYLKHTYEFSEEELVILQIDRLAACLAEDLCGYKAPVERW</sequence>
<dbReference type="Proteomes" id="UP001184828">
    <property type="component" value="Unassembled WGS sequence"/>
</dbReference>
<evidence type="ECO:0000313" key="2">
    <source>
        <dbReference type="Proteomes" id="UP001184828"/>
    </source>
</evidence>
<proteinExistence type="predicted"/>
<name>A0AAE4BVZ8_VARPD</name>
<organism evidence="1 2">
    <name type="scientific">Variovorax paradoxus</name>
    <dbReference type="NCBI Taxonomy" id="34073"/>
    <lineage>
        <taxon>Bacteria</taxon>
        <taxon>Pseudomonadati</taxon>
        <taxon>Pseudomonadota</taxon>
        <taxon>Betaproteobacteria</taxon>
        <taxon>Burkholderiales</taxon>
        <taxon>Comamonadaceae</taxon>
        <taxon>Variovorax</taxon>
    </lineage>
</organism>
<dbReference type="AlphaFoldDB" id="A0AAE4BVZ8"/>
<accession>A0AAE4BVZ8</accession>
<dbReference type="EMBL" id="JAVDQZ010000001">
    <property type="protein sequence ID" value="MDR6423965.1"/>
    <property type="molecule type" value="Genomic_DNA"/>
</dbReference>
<gene>
    <name evidence="1" type="ORF">J2738_000087</name>
</gene>
<evidence type="ECO:0000313" key="1">
    <source>
        <dbReference type="EMBL" id="MDR6423965.1"/>
    </source>
</evidence>
<reference evidence="1" key="1">
    <citation type="submission" date="2023-07" db="EMBL/GenBank/DDBJ databases">
        <title>Sorghum-associated microbial communities from plants grown in Nebraska, USA.</title>
        <authorList>
            <person name="Schachtman D."/>
        </authorList>
    </citation>
    <scope>NUCLEOTIDE SEQUENCE</scope>
    <source>
        <strain evidence="1">DS2114</strain>
    </source>
</reference>